<comment type="cofactor">
    <cofactor evidence="1 7">
        <name>FAD</name>
        <dbReference type="ChEBI" id="CHEBI:57692"/>
    </cofactor>
</comment>
<keyword evidence="4 7" id="KW-0274">FAD</keyword>
<proteinExistence type="inferred from homology"/>
<evidence type="ECO:0000313" key="9">
    <source>
        <dbReference type="EMBL" id="GAA5807239.1"/>
    </source>
</evidence>
<evidence type="ECO:0000256" key="6">
    <source>
        <dbReference type="ARBA" id="ARBA00023027"/>
    </source>
</evidence>
<dbReference type="InterPro" id="IPR008333">
    <property type="entry name" value="Cbr1-like_FAD-bd_dom"/>
</dbReference>
<comment type="catalytic activity">
    <reaction evidence="7">
        <text>2 Fe(III)-[cytochrome b5] + NADH = 2 Fe(II)-[cytochrome b5] + NAD(+) + H(+)</text>
        <dbReference type="Rhea" id="RHEA:46680"/>
        <dbReference type="Rhea" id="RHEA-COMP:10438"/>
        <dbReference type="Rhea" id="RHEA-COMP:10439"/>
        <dbReference type="ChEBI" id="CHEBI:15378"/>
        <dbReference type="ChEBI" id="CHEBI:29033"/>
        <dbReference type="ChEBI" id="CHEBI:29034"/>
        <dbReference type="ChEBI" id="CHEBI:57540"/>
        <dbReference type="ChEBI" id="CHEBI:57945"/>
        <dbReference type="EC" id="1.6.2.2"/>
    </reaction>
</comment>
<gene>
    <name evidence="9" type="ORF">MFLAVUS_000595</name>
</gene>
<dbReference type="Pfam" id="PF00970">
    <property type="entry name" value="FAD_binding_6"/>
    <property type="match status" value="1"/>
</dbReference>
<evidence type="ECO:0000256" key="3">
    <source>
        <dbReference type="ARBA" id="ARBA00022630"/>
    </source>
</evidence>
<dbReference type="PRINTS" id="PR00406">
    <property type="entry name" value="CYTB5RDTASE"/>
</dbReference>
<dbReference type="InterPro" id="IPR001433">
    <property type="entry name" value="OxRdtase_FAD/NAD-bd"/>
</dbReference>
<keyword evidence="3 7" id="KW-0285">Flavoprotein</keyword>
<evidence type="ECO:0000259" key="8">
    <source>
        <dbReference type="PROSITE" id="PS51384"/>
    </source>
</evidence>
<organism evidence="9 10">
    <name type="scientific">Mucor flavus</name>
    <dbReference type="NCBI Taxonomy" id="439312"/>
    <lineage>
        <taxon>Eukaryota</taxon>
        <taxon>Fungi</taxon>
        <taxon>Fungi incertae sedis</taxon>
        <taxon>Mucoromycota</taxon>
        <taxon>Mucoromycotina</taxon>
        <taxon>Mucoromycetes</taxon>
        <taxon>Mucorales</taxon>
        <taxon>Mucorineae</taxon>
        <taxon>Mucoraceae</taxon>
        <taxon>Mucor</taxon>
    </lineage>
</organism>
<dbReference type="InterPro" id="IPR001709">
    <property type="entry name" value="Flavoprot_Pyr_Nucl_cyt_Rdtase"/>
</dbReference>
<comment type="caution">
    <text evidence="9">The sequence shown here is derived from an EMBL/GenBank/DDBJ whole genome shotgun (WGS) entry which is preliminary data.</text>
</comment>
<dbReference type="Gene3D" id="2.40.30.10">
    <property type="entry name" value="Translation factors"/>
    <property type="match status" value="1"/>
</dbReference>
<evidence type="ECO:0000256" key="4">
    <source>
        <dbReference type="ARBA" id="ARBA00022827"/>
    </source>
</evidence>
<dbReference type="PRINTS" id="PR00371">
    <property type="entry name" value="FPNCR"/>
</dbReference>
<keyword evidence="6 7" id="KW-0520">NAD</keyword>
<evidence type="ECO:0000313" key="10">
    <source>
        <dbReference type="Proteomes" id="UP001473302"/>
    </source>
</evidence>
<dbReference type="PANTHER" id="PTHR19370">
    <property type="entry name" value="NADH-CYTOCHROME B5 REDUCTASE"/>
    <property type="match status" value="1"/>
</dbReference>
<dbReference type="CDD" id="cd06183">
    <property type="entry name" value="cyt_b5_reduct_like"/>
    <property type="match status" value="1"/>
</dbReference>
<feature type="domain" description="FAD-binding FR-type" evidence="8">
    <location>
        <begin position="137"/>
        <end position="237"/>
    </location>
</feature>
<reference evidence="9 10" key="1">
    <citation type="submission" date="2024-04" db="EMBL/GenBank/DDBJ databases">
        <title>genome sequences of Mucor flavus KT1a and Helicostylum pulchrum KT1b strains isolated from the surface of a dry-aged beef.</title>
        <authorList>
            <person name="Toyotome T."/>
            <person name="Hosono M."/>
            <person name="Torimaru M."/>
            <person name="Fukuda K."/>
            <person name="Mikami N."/>
        </authorList>
    </citation>
    <scope>NUCLEOTIDE SEQUENCE [LARGE SCALE GENOMIC DNA]</scope>
    <source>
        <strain evidence="9 10">KT1a</strain>
    </source>
</reference>
<dbReference type="Pfam" id="PF00175">
    <property type="entry name" value="NAD_binding_1"/>
    <property type="match status" value="1"/>
</dbReference>
<protein>
    <recommendedName>
        <fullName evidence="7">NADH-cytochrome b5 reductase</fullName>
        <ecNumber evidence="7">1.6.2.2</ecNumber>
    </recommendedName>
</protein>
<keyword evidence="5 7" id="KW-0560">Oxidoreductase</keyword>
<dbReference type="InterPro" id="IPR001834">
    <property type="entry name" value="CBR-like"/>
</dbReference>
<dbReference type="SUPFAM" id="SSF52343">
    <property type="entry name" value="Ferredoxin reductase-like, C-terminal NADP-linked domain"/>
    <property type="match status" value="1"/>
</dbReference>
<dbReference type="PROSITE" id="PS51384">
    <property type="entry name" value="FAD_FR"/>
    <property type="match status" value="1"/>
</dbReference>
<dbReference type="EC" id="1.6.2.2" evidence="7"/>
<evidence type="ECO:0000256" key="2">
    <source>
        <dbReference type="ARBA" id="ARBA00006105"/>
    </source>
</evidence>
<comment type="similarity">
    <text evidence="2 7">Belongs to the flavoprotein pyridine nucleotide cytochrome reductase family.</text>
</comment>
<dbReference type="InterPro" id="IPR017927">
    <property type="entry name" value="FAD-bd_FR_type"/>
</dbReference>
<name>A0ABP9YK49_9FUNG</name>
<accession>A0ABP9YK49</accession>
<dbReference type="InterPro" id="IPR039261">
    <property type="entry name" value="FNR_nucleotide-bd"/>
</dbReference>
<evidence type="ECO:0000256" key="5">
    <source>
        <dbReference type="ARBA" id="ARBA00023002"/>
    </source>
</evidence>
<dbReference type="Gene3D" id="3.40.50.80">
    <property type="entry name" value="Nucleotide-binding domain of ferredoxin-NADP reductase (FNR) module"/>
    <property type="match status" value="1"/>
</dbReference>
<dbReference type="SUPFAM" id="SSF63380">
    <property type="entry name" value="Riboflavin synthase domain-like"/>
    <property type="match status" value="1"/>
</dbReference>
<keyword evidence="10" id="KW-1185">Reference proteome</keyword>
<dbReference type="InterPro" id="IPR017938">
    <property type="entry name" value="Riboflavin_synthase-like_b-brl"/>
</dbReference>
<evidence type="ECO:0000256" key="7">
    <source>
        <dbReference type="RuleBase" id="RU361226"/>
    </source>
</evidence>
<dbReference type="Proteomes" id="UP001473302">
    <property type="component" value="Unassembled WGS sequence"/>
</dbReference>
<evidence type="ECO:0000256" key="1">
    <source>
        <dbReference type="ARBA" id="ARBA00001974"/>
    </source>
</evidence>
<sequence>MPPIVKSGSPLTLNTIINAPATGASHTLISPSMHHGLSPYILQTSSETNTEQSYHAVQMASRNYCFAHNTYYVVSWCPRFNKSALSCQLTRSYSTIPNAKKPITARKKIIFSTVALTSSLYCGWEYLQDKTNQLDTDKYKPLKLLKKEQVSPDSYRLRISTKQQSKQFPVPSCLYIKDDTIQVMRAYTPINADPYKDGFIDLVVKKYQDGSVSRTLSGFEPNDEVHMRGPMAEEYEYKENTLDEVGMIAGGTGIAPMYQILSKILENPKDKNTRIWLVYGNKSEQDILLRPELDQLQQKYGDRLKIQYIVEQGNNTLPKGYITQAAIENMMDKDIKRRKVFVCGPSKMMELVCGERARDYSQGQVTGLLSHLGLDSNEVWKFQ</sequence>
<dbReference type="EMBL" id="BAABUK010000002">
    <property type="protein sequence ID" value="GAA5807239.1"/>
    <property type="molecule type" value="Genomic_DNA"/>
</dbReference>